<dbReference type="STRING" id="1528.SAMN04488579_10341"/>
<dbReference type="OrthoDB" id="1889751at2"/>
<evidence type="ECO:0000313" key="3">
    <source>
        <dbReference type="Proteomes" id="UP000199652"/>
    </source>
</evidence>
<organism evidence="2 3">
    <name type="scientific">Eubacterium barkeri</name>
    <name type="common">Clostridium barkeri</name>
    <dbReference type="NCBI Taxonomy" id="1528"/>
    <lineage>
        <taxon>Bacteria</taxon>
        <taxon>Bacillati</taxon>
        <taxon>Bacillota</taxon>
        <taxon>Clostridia</taxon>
        <taxon>Eubacteriales</taxon>
        <taxon>Eubacteriaceae</taxon>
        <taxon>Eubacterium</taxon>
    </lineage>
</organism>
<dbReference type="SUPFAM" id="SSF63825">
    <property type="entry name" value="YWTD domain"/>
    <property type="match status" value="1"/>
</dbReference>
<gene>
    <name evidence="2" type="ORF">SAMN04488579_10341</name>
</gene>
<dbReference type="Pfam" id="PF16472">
    <property type="entry name" value="DUF5050"/>
    <property type="match status" value="1"/>
</dbReference>
<reference evidence="3" key="1">
    <citation type="submission" date="2016-10" db="EMBL/GenBank/DDBJ databases">
        <authorList>
            <person name="Varghese N."/>
            <person name="Submissions S."/>
        </authorList>
    </citation>
    <scope>NUCLEOTIDE SEQUENCE [LARGE SCALE GENOMIC DNA]</scope>
    <source>
        <strain evidence="3">VPI 5359</strain>
    </source>
</reference>
<evidence type="ECO:0000313" key="2">
    <source>
        <dbReference type="EMBL" id="SDX51621.1"/>
    </source>
</evidence>
<dbReference type="Proteomes" id="UP000199652">
    <property type="component" value="Unassembled WGS sequence"/>
</dbReference>
<evidence type="ECO:0000259" key="1">
    <source>
        <dbReference type="Pfam" id="PF16472"/>
    </source>
</evidence>
<proteinExistence type="predicted"/>
<dbReference type="InterPro" id="IPR011042">
    <property type="entry name" value="6-blade_b-propeller_TolB-like"/>
</dbReference>
<dbReference type="InterPro" id="IPR032485">
    <property type="entry name" value="LRP1-like_beta_prop"/>
</dbReference>
<feature type="domain" description="Prolow-density lipoprotein receptor-related protein 1-like beta-propeller" evidence="1">
    <location>
        <begin position="38"/>
        <end position="233"/>
    </location>
</feature>
<protein>
    <recommendedName>
        <fullName evidence="1">Prolow-density lipoprotein receptor-related protein 1-like beta-propeller domain-containing protein</fullName>
    </recommendedName>
</protein>
<dbReference type="RefSeq" id="WP_090243259.1">
    <property type="nucleotide sequence ID" value="NZ_FNOU01000003.1"/>
</dbReference>
<dbReference type="Gene3D" id="2.120.10.30">
    <property type="entry name" value="TolB, C-terminal domain"/>
    <property type="match status" value="1"/>
</dbReference>
<accession>A0A1H3CBX1</accession>
<dbReference type="AlphaFoldDB" id="A0A1H3CBX1"/>
<dbReference type="PROSITE" id="PS51257">
    <property type="entry name" value="PROKAR_LIPOPROTEIN"/>
    <property type="match status" value="1"/>
</dbReference>
<sequence>MKKNIIVIIMFVLLIAIILSGCLTNENSQEYPILQMDNATSNLSNGGIVADYNGRAYYFKQKVGIVERSESQEKVIYPLESNLEYAKISGLNILEDQVYFFLKQNANIMDKSDNGIYRMNLDGSDAQKIFEPKSTISNLYVIGDSIYFWVMEDQNIHKISNDGSNEKKLTDTGKTNAFSYENGKIYYSFYDSEQEDGNGIYQMDLNGKNKKFVQDHQSRIDSMFCDENNLYYLFMYKPEEHYIEKDMVIYSLEDGSSRKFSNHLIGAAVSDGTIYRGDLSDGIVTARLYRGEDISDKKDEVLMEWEAKDFNLENKDAFPYMKMQWIGIAQNEVYCIFPGEDDYVLKIVPESIADSKPTTVSTPKTGSSEEEIRSKYIQNIQGIWHAVNGNPDEVFTINQPEEEMGFGQTGASGMTYKYRIASVDGNSGVLELYEVLDHQLSREAQKAVYSECSETITIKVLENGHLSIKDIECAAGRE</sequence>
<name>A0A1H3CBX1_EUBBA</name>
<keyword evidence="3" id="KW-1185">Reference proteome</keyword>
<dbReference type="EMBL" id="FNOU01000003">
    <property type="protein sequence ID" value="SDX51621.1"/>
    <property type="molecule type" value="Genomic_DNA"/>
</dbReference>